<proteinExistence type="predicted"/>
<evidence type="ECO:0000313" key="2">
    <source>
        <dbReference type="Proteomes" id="UP001151287"/>
    </source>
</evidence>
<name>A0A9Q0HUS3_9POAL</name>
<organism evidence="1 2">
    <name type="scientific">Rhynchospora breviuscula</name>
    <dbReference type="NCBI Taxonomy" id="2022672"/>
    <lineage>
        <taxon>Eukaryota</taxon>
        <taxon>Viridiplantae</taxon>
        <taxon>Streptophyta</taxon>
        <taxon>Embryophyta</taxon>
        <taxon>Tracheophyta</taxon>
        <taxon>Spermatophyta</taxon>
        <taxon>Magnoliopsida</taxon>
        <taxon>Liliopsida</taxon>
        <taxon>Poales</taxon>
        <taxon>Cyperaceae</taxon>
        <taxon>Cyperoideae</taxon>
        <taxon>Rhynchosporeae</taxon>
        <taxon>Rhynchospora</taxon>
    </lineage>
</organism>
<evidence type="ECO:0000313" key="1">
    <source>
        <dbReference type="EMBL" id="KAJ1698608.1"/>
    </source>
</evidence>
<dbReference type="PANTHER" id="PTHR37201:SF1">
    <property type="entry name" value="WD REPEAT PROTEIN"/>
    <property type="match status" value="1"/>
</dbReference>
<dbReference type="Proteomes" id="UP001151287">
    <property type="component" value="Unassembled WGS sequence"/>
</dbReference>
<dbReference type="OrthoDB" id="505263at2759"/>
<protein>
    <submittedName>
        <fullName evidence="1">Uncharacterized protein</fullName>
    </submittedName>
</protein>
<reference evidence="1" key="1">
    <citation type="journal article" date="2022" name="Cell">
        <title>Repeat-based holocentromeres influence genome architecture and karyotype evolution.</title>
        <authorList>
            <person name="Hofstatter P.G."/>
            <person name="Thangavel G."/>
            <person name="Lux T."/>
            <person name="Neumann P."/>
            <person name="Vondrak T."/>
            <person name="Novak P."/>
            <person name="Zhang M."/>
            <person name="Costa L."/>
            <person name="Castellani M."/>
            <person name="Scott A."/>
            <person name="Toegelov H."/>
            <person name="Fuchs J."/>
            <person name="Mata-Sucre Y."/>
            <person name="Dias Y."/>
            <person name="Vanzela A.L.L."/>
            <person name="Huettel B."/>
            <person name="Almeida C.C.S."/>
            <person name="Simkova H."/>
            <person name="Souza G."/>
            <person name="Pedrosa-Harand A."/>
            <person name="Macas J."/>
            <person name="Mayer K.F.X."/>
            <person name="Houben A."/>
            <person name="Marques A."/>
        </authorList>
    </citation>
    <scope>NUCLEOTIDE SEQUENCE</scope>
    <source>
        <strain evidence="1">RhyBre1mFocal</strain>
    </source>
</reference>
<dbReference type="AlphaFoldDB" id="A0A9Q0HUS3"/>
<accession>A0A9Q0HUS3</accession>
<keyword evidence="2" id="KW-1185">Reference proteome</keyword>
<gene>
    <name evidence="1" type="ORF">LUZ63_007120</name>
</gene>
<comment type="caution">
    <text evidence="1">The sequence shown here is derived from an EMBL/GenBank/DDBJ whole genome shotgun (WGS) entry which is preliminary data.</text>
</comment>
<dbReference type="PANTHER" id="PTHR37201">
    <property type="entry name" value="WD REPEAT PROTEIN"/>
    <property type="match status" value="1"/>
</dbReference>
<sequence length="322" mass="36771">MEKASIRSTFLSPPLRLPSIPVPSHLSLTPIHPRPISISRAIKALSSPSFREQAGASKRLSSWDDKPYDWAPGGRRYYLDEQDVVSFLQHQSRLIPIQASSFNPASYLWKKIEDVPEERRHNLLQSVKSSLITKAWEVAGMRYQDAKLAKKSGSQFLSNPKFSGMTEEWLCQTSYGPLLVPWLDSFKQTFFRAKDGETYGRITLGSLLPFGLANIYKSPPYFKVKEVVEVMATEQPCDLAYEFGDGNFNPLIFPDGFPMPEKHKWPFNDQLVIYIRHVGPGIMVAQAWQEGRSLEQVPKKFCGEILMIKDYFTISNDRHRIP</sequence>
<dbReference type="EMBL" id="JAMQYH010000002">
    <property type="protein sequence ID" value="KAJ1698608.1"/>
    <property type="molecule type" value="Genomic_DNA"/>
</dbReference>